<dbReference type="EMBL" id="BOOU01000003">
    <property type="protein sequence ID" value="GII75236.1"/>
    <property type="molecule type" value="Genomic_DNA"/>
</dbReference>
<comment type="caution">
    <text evidence="3">The sequence shown here is derived from an EMBL/GenBank/DDBJ whole genome shotgun (WGS) entry which is preliminary data.</text>
</comment>
<keyword evidence="2" id="KW-0732">Signal</keyword>
<evidence type="ECO:0000256" key="1">
    <source>
        <dbReference type="SAM" id="MobiDB-lite"/>
    </source>
</evidence>
<dbReference type="PROSITE" id="PS51257">
    <property type="entry name" value="PROKAR_LIPOPROTEIN"/>
    <property type="match status" value="1"/>
</dbReference>
<reference evidence="3" key="1">
    <citation type="submission" date="2021-01" db="EMBL/GenBank/DDBJ databases">
        <title>Whole genome shotgun sequence of Sphaerisporangium rufum NBRC 109079.</title>
        <authorList>
            <person name="Komaki H."/>
            <person name="Tamura T."/>
        </authorList>
    </citation>
    <scope>NUCLEOTIDE SEQUENCE</scope>
    <source>
        <strain evidence="3">NBRC 109079</strain>
    </source>
</reference>
<gene>
    <name evidence="3" type="ORF">Sru01_02180</name>
</gene>
<evidence type="ECO:0000313" key="3">
    <source>
        <dbReference type="EMBL" id="GII75236.1"/>
    </source>
</evidence>
<evidence type="ECO:0000256" key="2">
    <source>
        <dbReference type="SAM" id="SignalP"/>
    </source>
</evidence>
<evidence type="ECO:0000313" key="4">
    <source>
        <dbReference type="Proteomes" id="UP000655287"/>
    </source>
</evidence>
<organism evidence="3 4">
    <name type="scientific">Sphaerisporangium rufum</name>
    <dbReference type="NCBI Taxonomy" id="1381558"/>
    <lineage>
        <taxon>Bacteria</taxon>
        <taxon>Bacillati</taxon>
        <taxon>Actinomycetota</taxon>
        <taxon>Actinomycetes</taxon>
        <taxon>Streptosporangiales</taxon>
        <taxon>Streptosporangiaceae</taxon>
        <taxon>Sphaerisporangium</taxon>
    </lineage>
</organism>
<proteinExistence type="predicted"/>
<evidence type="ECO:0008006" key="5">
    <source>
        <dbReference type="Google" id="ProtNLM"/>
    </source>
</evidence>
<dbReference type="Proteomes" id="UP000655287">
    <property type="component" value="Unassembled WGS sequence"/>
</dbReference>
<feature type="region of interest" description="Disordered" evidence="1">
    <location>
        <begin position="86"/>
        <end position="112"/>
    </location>
</feature>
<feature type="chain" id="PRO_5037726078" description="PBP domain-containing protein" evidence="2">
    <location>
        <begin position="23"/>
        <end position="112"/>
    </location>
</feature>
<accession>A0A919UVN2</accession>
<name>A0A919UVN2_9ACTN</name>
<keyword evidence="4" id="KW-1185">Reference proteome</keyword>
<sequence>MLKIRQLVPPLLLLAAAGCASAEGKAGPGGTEVTELRYQGSAGAVTFPELAADLGYLGDVKLKWIGDTTSGPQDIQSVATGQTEFGGTRACRTRPTASAVSPRAGRRITVPG</sequence>
<feature type="signal peptide" evidence="2">
    <location>
        <begin position="1"/>
        <end position="22"/>
    </location>
</feature>
<dbReference type="AlphaFoldDB" id="A0A919UVN2"/>
<protein>
    <recommendedName>
        <fullName evidence="5">PBP domain-containing protein</fullName>
    </recommendedName>
</protein>